<organism evidence="10 11">
    <name type="scientific">Cupriavidus agavae</name>
    <dbReference type="NCBI Taxonomy" id="1001822"/>
    <lineage>
        <taxon>Bacteria</taxon>
        <taxon>Pseudomonadati</taxon>
        <taxon>Pseudomonadota</taxon>
        <taxon>Betaproteobacteria</taxon>
        <taxon>Burkholderiales</taxon>
        <taxon>Burkholderiaceae</taxon>
        <taxon>Cupriavidus</taxon>
    </lineage>
</organism>
<dbReference type="Gene3D" id="1.10.287.130">
    <property type="match status" value="1"/>
</dbReference>
<dbReference type="Pfam" id="PF08447">
    <property type="entry name" value="PAS_3"/>
    <property type="match status" value="1"/>
</dbReference>
<sequence>MSGAVPGLPTDMTVDSTALFDALPDAYLVLNGRDEVIHANACYLEMSGRRAEEVLGKSIYDINPTLSAPQMAARRDWLLATLDALDIGESRLSPLIRYDGHPAGNGDGERYWQARATRLAGVGTAAPVVVLRINDVTDQIVQSEQSRREHAKLRSQARLRKLLVDEANAALQTHRERLEELLAFAKVGAWELDIATGFMACTDQCKANMGLPPSETIDESRVFGELMHEADRQDVRAAMDRAIASHAHFEVEYRVVWRDGTMRWLMSRGAARYLQDGSPQSVIGFTIDITARKASELHYRAIAEEEQRAREISERGAQAMDHFVAAVSHELRSPLHAILWWTTLLERGTDPAHVSRAAEVIERNTRQLARMVDDLLDSGAIATGKLSVELRPLDMAALAATVAEDLRLDAESRHVTLVVTAPAPCMVHADENRLKQVVLNLLTNALKFAERGNVEVTVALNGQCAELSVSDSGVGIAPEALERIFERFEQAHQDRAQRVPGLGLGLWMVKNLVMLHNGTVTAHSDGLGKGATFRVCLPAVAA</sequence>
<keyword evidence="6" id="KW-0418">Kinase</keyword>
<dbReference type="InterPro" id="IPR013656">
    <property type="entry name" value="PAS_4"/>
</dbReference>
<dbReference type="Pfam" id="PF08448">
    <property type="entry name" value="PAS_4"/>
    <property type="match status" value="1"/>
</dbReference>
<proteinExistence type="predicted"/>
<dbReference type="Proteomes" id="UP000291078">
    <property type="component" value="Unassembled WGS sequence"/>
</dbReference>
<dbReference type="Gene3D" id="2.10.70.100">
    <property type="match status" value="1"/>
</dbReference>
<dbReference type="PRINTS" id="PR00344">
    <property type="entry name" value="BCTRLSENSOR"/>
</dbReference>
<dbReference type="EC" id="2.7.13.3" evidence="3"/>
<evidence type="ECO:0000256" key="5">
    <source>
        <dbReference type="ARBA" id="ARBA00022679"/>
    </source>
</evidence>
<keyword evidence="4" id="KW-0597">Phosphoprotein</keyword>
<dbReference type="InterPro" id="IPR035965">
    <property type="entry name" value="PAS-like_dom_sf"/>
</dbReference>
<dbReference type="InterPro" id="IPR013655">
    <property type="entry name" value="PAS_fold_3"/>
</dbReference>
<dbReference type="FunFam" id="3.30.565.10:FF:000006">
    <property type="entry name" value="Sensor histidine kinase WalK"/>
    <property type="match status" value="1"/>
</dbReference>
<keyword evidence="11" id="KW-1185">Reference proteome</keyword>
<dbReference type="SUPFAM" id="SSF55874">
    <property type="entry name" value="ATPase domain of HSP90 chaperone/DNA topoisomerase II/histidine kinase"/>
    <property type="match status" value="1"/>
</dbReference>
<dbReference type="OrthoDB" id="9813151at2"/>
<evidence type="ECO:0000256" key="1">
    <source>
        <dbReference type="ARBA" id="ARBA00000085"/>
    </source>
</evidence>
<keyword evidence="5" id="KW-0808">Transferase</keyword>
<feature type="domain" description="PAC" evidence="9">
    <location>
        <begin position="249"/>
        <end position="301"/>
    </location>
</feature>
<comment type="subcellular location">
    <subcellularLocation>
        <location evidence="2">Cell inner membrane</location>
        <topology evidence="2">Multi-pass membrane protein</topology>
    </subcellularLocation>
</comment>
<feature type="domain" description="Histidine kinase" evidence="7">
    <location>
        <begin position="326"/>
        <end position="541"/>
    </location>
</feature>
<dbReference type="GO" id="GO:0005886">
    <property type="term" value="C:plasma membrane"/>
    <property type="evidence" value="ECO:0007669"/>
    <property type="project" value="UniProtKB-SubCell"/>
</dbReference>
<dbReference type="InterPro" id="IPR000700">
    <property type="entry name" value="PAS-assoc_C"/>
</dbReference>
<dbReference type="SUPFAM" id="SSF55785">
    <property type="entry name" value="PYP-like sensor domain (PAS domain)"/>
    <property type="match status" value="2"/>
</dbReference>
<comment type="catalytic activity">
    <reaction evidence="1">
        <text>ATP + protein L-histidine = ADP + protein N-phospho-L-histidine.</text>
        <dbReference type="EC" id="2.7.13.3"/>
    </reaction>
</comment>
<dbReference type="PANTHER" id="PTHR43547">
    <property type="entry name" value="TWO-COMPONENT HISTIDINE KINASE"/>
    <property type="match status" value="1"/>
</dbReference>
<dbReference type="NCBIfam" id="TIGR00229">
    <property type="entry name" value="sensory_box"/>
    <property type="match status" value="1"/>
</dbReference>
<name>A0A4Q7RC87_9BURK</name>
<gene>
    <name evidence="10" type="ORF">EV147_4629</name>
</gene>
<evidence type="ECO:0000259" key="8">
    <source>
        <dbReference type="PROSITE" id="PS50112"/>
    </source>
</evidence>
<dbReference type="InterPro" id="IPR000014">
    <property type="entry name" value="PAS"/>
</dbReference>
<dbReference type="InterPro" id="IPR036890">
    <property type="entry name" value="HATPase_C_sf"/>
</dbReference>
<dbReference type="CDD" id="cd00075">
    <property type="entry name" value="HATPase"/>
    <property type="match status" value="1"/>
</dbReference>
<dbReference type="InterPro" id="IPR005467">
    <property type="entry name" value="His_kinase_dom"/>
</dbReference>
<accession>A0A4Q7RC87</accession>
<dbReference type="Gene3D" id="3.30.450.20">
    <property type="entry name" value="PAS domain"/>
    <property type="match status" value="2"/>
</dbReference>
<dbReference type="InterPro" id="IPR036097">
    <property type="entry name" value="HisK_dim/P_sf"/>
</dbReference>
<dbReference type="InterPro" id="IPR001610">
    <property type="entry name" value="PAC"/>
</dbReference>
<dbReference type="PROSITE" id="PS50113">
    <property type="entry name" value="PAC"/>
    <property type="match status" value="1"/>
</dbReference>
<dbReference type="InterPro" id="IPR003661">
    <property type="entry name" value="HisK_dim/P_dom"/>
</dbReference>
<dbReference type="EMBL" id="SGXM01000010">
    <property type="protein sequence ID" value="RZT30781.1"/>
    <property type="molecule type" value="Genomic_DNA"/>
</dbReference>
<evidence type="ECO:0000313" key="10">
    <source>
        <dbReference type="EMBL" id="RZT30781.1"/>
    </source>
</evidence>
<evidence type="ECO:0000256" key="2">
    <source>
        <dbReference type="ARBA" id="ARBA00004429"/>
    </source>
</evidence>
<dbReference type="PROSITE" id="PS50112">
    <property type="entry name" value="PAS"/>
    <property type="match status" value="2"/>
</dbReference>
<dbReference type="Pfam" id="PF00512">
    <property type="entry name" value="HisKA"/>
    <property type="match status" value="1"/>
</dbReference>
<dbReference type="SMART" id="SM00091">
    <property type="entry name" value="PAS"/>
    <property type="match status" value="2"/>
</dbReference>
<feature type="domain" description="PAS" evidence="8">
    <location>
        <begin position="174"/>
        <end position="246"/>
    </location>
</feature>
<evidence type="ECO:0000256" key="4">
    <source>
        <dbReference type="ARBA" id="ARBA00022553"/>
    </source>
</evidence>
<dbReference type="InterPro" id="IPR003594">
    <property type="entry name" value="HATPase_dom"/>
</dbReference>
<dbReference type="Gene3D" id="3.30.565.10">
    <property type="entry name" value="Histidine kinase-like ATPase, C-terminal domain"/>
    <property type="match status" value="1"/>
</dbReference>
<dbReference type="AlphaFoldDB" id="A0A4Q7RC87"/>
<dbReference type="CDD" id="cd00082">
    <property type="entry name" value="HisKA"/>
    <property type="match status" value="1"/>
</dbReference>
<dbReference type="Pfam" id="PF02518">
    <property type="entry name" value="HATPase_c"/>
    <property type="match status" value="1"/>
</dbReference>
<comment type="caution">
    <text evidence="10">The sequence shown here is derived from an EMBL/GenBank/DDBJ whole genome shotgun (WGS) entry which is preliminary data.</text>
</comment>
<dbReference type="CDD" id="cd00130">
    <property type="entry name" value="PAS"/>
    <property type="match status" value="2"/>
</dbReference>
<dbReference type="SUPFAM" id="SSF47384">
    <property type="entry name" value="Homodimeric domain of signal transducing histidine kinase"/>
    <property type="match status" value="1"/>
</dbReference>
<reference evidence="10 11" key="1">
    <citation type="journal article" date="2015" name="Stand. Genomic Sci.">
        <title>Genomic Encyclopedia of Bacterial and Archaeal Type Strains, Phase III: the genomes of soil and plant-associated and newly described type strains.</title>
        <authorList>
            <person name="Whitman W.B."/>
            <person name="Woyke T."/>
            <person name="Klenk H.P."/>
            <person name="Zhou Y."/>
            <person name="Lilburn T.G."/>
            <person name="Beck B.J."/>
            <person name="De Vos P."/>
            <person name="Vandamme P."/>
            <person name="Eisen J.A."/>
            <person name="Garrity G."/>
            <person name="Hugenholtz P."/>
            <person name="Kyrpides N.C."/>
        </authorList>
    </citation>
    <scope>NUCLEOTIDE SEQUENCE [LARGE SCALE GENOMIC DNA]</scope>
    <source>
        <strain evidence="10 11">ASC-9842</strain>
    </source>
</reference>
<dbReference type="SMART" id="SM00387">
    <property type="entry name" value="HATPase_c"/>
    <property type="match status" value="1"/>
</dbReference>
<dbReference type="GO" id="GO:0000155">
    <property type="term" value="F:phosphorelay sensor kinase activity"/>
    <property type="evidence" value="ECO:0007669"/>
    <property type="project" value="InterPro"/>
</dbReference>
<feature type="domain" description="PAS" evidence="8">
    <location>
        <begin position="19"/>
        <end position="62"/>
    </location>
</feature>
<dbReference type="PROSITE" id="PS50109">
    <property type="entry name" value="HIS_KIN"/>
    <property type="match status" value="1"/>
</dbReference>
<evidence type="ECO:0000259" key="7">
    <source>
        <dbReference type="PROSITE" id="PS50109"/>
    </source>
</evidence>
<dbReference type="PANTHER" id="PTHR43547:SF2">
    <property type="entry name" value="HYBRID SIGNAL TRANSDUCTION HISTIDINE KINASE C"/>
    <property type="match status" value="1"/>
</dbReference>
<evidence type="ECO:0000259" key="9">
    <source>
        <dbReference type="PROSITE" id="PS50113"/>
    </source>
</evidence>
<protein>
    <recommendedName>
        <fullName evidence="3">histidine kinase</fullName>
        <ecNumber evidence="3">2.7.13.3</ecNumber>
    </recommendedName>
</protein>
<evidence type="ECO:0000313" key="11">
    <source>
        <dbReference type="Proteomes" id="UP000291078"/>
    </source>
</evidence>
<dbReference type="SMART" id="SM00086">
    <property type="entry name" value="PAC"/>
    <property type="match status" value="1"/>
</dbReference>
<evidence type="ECO:0000256" key="6">
    <source>
        <dbReference type="ARBA" id="ARBA00022777"/>
    </source>
</evidence>
<dbReference type="SMART" id="SM00388">
    <property type="entry name" value="HisKA"/>
    <property type="match status" value="1"/>
</dbReference>
<evidence type="ECO:0000256" key="3">
    <source>
        <dbReference type="ARBA" id="ARBA00012438"/>
    </source>
</evidence>
<dbReference type="InterPro" id="IPR004358">
    <property type="entry name" value="Sig_transdc_His_kin-like_C"/>
</dbReference>